<keyword evidence="3" id="KW-0482">Metalloprotease</keyword>
<feature type="transmembrane region" description="Helical" evidence="1">
    <location>
        <begin position="83"/>
        <end position="103"/>
    </location>
</feature>
<evidence type="ECO:0000313" key="3">
    <source>
        <dbReference type="EMBL" id="UTD00270.1"/>
    </source>
</evidence>
<keyword evidence="1" id="KW-1133">Transmembrane helix</keyword>
<dbReference type="InterPro" id="IPR003675">
    <property type="entry name" value="Rce1/LyrA-like_dom"/>
</dbReference>
<keyword evidence="1" id="KW-0812">Transmembrane</keyword>
<dbReference type="AlphaFoldDB" id="A0A9Q9BKM3"/>
<feature type="transmembrane region" description="Helical" evidence="1">
    <location>
        <begin position="143"/>
        <end position="163"/>
    </location>
</feature>
<reference evidence="3" key="1">
    <citation type="submission" date="2020-04" db="EMBL/GenBank/DDBJ databases">
        <title>Comparative genomics of oral phylogroup-2 Treponema strains.</title>
        <authorList>
            <person name="Zeng H."/>
            <person name="Chan Y.K."/>
            <person name="Watt R.M."/>
        </authorList>
    </citation>
    <scope>NUCLEOTIDE SEQUENCE</scope>
    <source>
        <strain evidence="3">OMZ 905</strain>
    </source>
</reference>
<gene>
    <name evidence="3" type="ORF">E4N86_05975</name>
</gene>
<proteinExistence type="predicted"/>
<sequence>MDKKKIKAIFEIACLYTVVMFFIYFMGKYASYIAYYVFADPSNRSETYKSYAYLIMSVSLCFMLLFILYLYKLKLKDIIKFSKFNFGFVIRLVFIQLSMPFILNINSSKDISLIFNSIKFWFEALQGKRLVIYQTLFKSQIDLNSFMLMYIIIVGPIVEEIFYKHVIYDKLKTVTSVRIAAMITGLLFFCGHMPYYELKINILSLLFLGLLTTYCYEKTNTVWTSIIIHSAYNAYVTFIPITKLDLRILIYLTFFVTALVIITIDVIKYVKARKSFNLVQPASLSESEK</sequence>
<dbReference type="GO" id="GO:0004175">
    <property type="term" value="F:endopeptidase activity"/>
    <property type="evidence" value="ECO:0007669"/>
    <property type="project" value="UniProtKB-ARBA"/>
</dbReference>
<dbReference type="RefSeq" id="WP_253716100.1">
    <property type="nucleotide sequence ID" value="NZ_CP051522.1"/>
</dbReference>
<accession>A0A9Q9BKM3</accession>
<evidence type="ECO:0000256" key="1">
    <source>
        <dbReference type="SAM" id="Phobius"/>
    </source>
</evidence>
<feature type="domain" description="CAAX prenyl protease 2/Lysostaphin resistance protein A-like" evidence="2">
    <location>
        <begin position="146"/>
        <end position="234"/>
    </location>
</feature>
<dbReference type="Proteomes" id="UP001056981">
    <property type="component" value="Chromosome"/>
</dbReference>
<feature type="transmembrane region" description="Helical" evidence="1">
    <location>
        <begin position="50"/>
        <end position="71"/>
    </location>
</feature>
<evidence type="ECO:0000259" key="2">
    <source>
        <dbReference type="Pfam" id="PF02517"/>
    </source>
</evidence>
<keyword evidence="3" id="KW-0645">Protease</keyword>
<keyword evidence="3" id="KW-0378">Hydrolase</keyword>
<dbReference type="Pfam" id="PF02517">
    <property type="entry name" value="Rce1-like"/>
    <property type="match status" value="1"/>
</dbReference>
<dbReference type="EMBL" id="CP051635">
    <property type="protein sequence ID" value="UTD00270.1"/>
    <property type="molecule type" value="Genomic_DNA"/>
</dbReference>
<dbReference type="GO" id="GO:0080120">
    <property type="term" value="P:CAAX-box protein maturation"/>
    <property type="evidence" value="ECO:0007669"/>
    <property type="project" value="UniProtKB-ARBA"/>
</dbReference>
<dbReference type="GO" id="GO:0008237">
    <property type="term" value="F:metallopeptidase activity"/>
    <property type="evidence" value="ECO:0007669"/>
    <property type="project" value="UniProtKB-KW"/>
</dbReference>
<feature type="transmembrane region" description="Helical" evidence="1">
    <location>
        <begin position="12"/>
        <end position="38"/>
    </location>
</feature>
<name>A0A9Q9BKM3_TREDN</name>
<keyword evidence="1" id="KW-0472">Membrane</keyword>
<feature type="transmembrane region" description="Helical" evidence="1">
    <location>
        <begin position="175"/>
        <end position="194"/>
    </location>
</feature>
<feature type="transmembrane region" description="Helical" evidence="1">
    <location>
        <begin position="248"/>
        <end position="267"/>
    </location>
</feature>
<organism evidence="3 4">
    <name type="scientific">Treponema denticola</name>
    <dbReference type="NCBI Taxonomy" id="158"/>
    <lineage>
        <taxon>Bacteria</taxon>
        <taxon>Pseudomonadati</taxon>
        <taxon>Spirochaetota</taxon>
        <taxon>Spirochaetia</taxon>
        <taxon>Spirochaetales</taxon>
        <taxon>Treponemataceae</taxon>
        <taxon>Treponema</taxon>
    </lineage>
</organism>
<evidence type="ECO:0000313" key="4">
    <source>
        <dbReference type="Proteomes" id="UP001056981"/>
    </source>
</evidence>
<protein>
    <submittedName>
        <fullName evidence="3">CPBP family intramembrane metalloprotease</fullName>
    </submittedName>
</protein>